<comment type="subcellular location">
    <subcellularLocation>
        <location evidence="1">Cell membrane</location>
        <topology evidence="1">Multi-pass membrane protein</topology>
    </subcellularLocation>
</comment>
<keyword evidence="3" id="KW-1003">Cell membrane</keyword>
<dbReference type="Proteomes" id="UP001199296">
    <property type="component" value="Unassembled WGS sequence"/>
</dbReference>
<keyword evidence="5 8" id="KW-0812">Transmembrane</keyword>
<dbReference type="CDD" id="cd06579">
    <property type="entry name" value="TM_PBP1_transp_AraH_like"/>
    <property type="match status" value="1"/>
</dbReference>
<dbReference type="GO" id="GO:0005886">
    <property type="term" value="C:plasma membrane"/>
    <property type="evidence" value="ECO:0007669"/>
    <property type="project" value="UniProtKB-SubCell"/>
</dbReference>
<evidence type="ECO:0000256" key="7">
    <source>
        <dbReference type="ARBA" id="ARBA00023136"/>
    </source>
</evidence>
<gene>
    <name evidence="9" type="ORF">LJ207_10855</name>
</gene>
<dbReference type="RefSeq" id="WP_229346524.1">
    <property type="nucleotide sequence ID" value="NZ_JAJFAT010000018.1"/>
</dbReference>
<feature type="transmembrane region" description="Helical" evidence="8">
    <location>
        <begin position="155"/>
        <end position="177"/>
    </location>
</feature>
<accession>A0AAW4X1W2</accession>
<dbReference type="EMBL" id="JAJFAT010000018">
    <property type="protein sequence ID" value="MCC3145824.1"/>
    <property type="molecule type" value="Genomic_DNA"/>
</dbReference>
<evidence type="ECO:0000313" key="9">
    <source>
        <dbReference type="EMBL" id="MCC3145824.1"/>
    </source>
</evidence>
<proteinExistence type="predicted"/>
<comment type="caution">
    <text evidence="9">The sequence shown here is derived from an EMBL/GenBank/DDBJ whole genome shotgun (WGS) entry which is preliminary data.</text>
</comment>
<dbReference type="Pfam" id="PF02653">
    <property type="entry name" value="BPD_transp_2"/>
    <property type="match status" value="1"/>
</dbReference>
<evidence type="ECO:0000256" key="5">
    <source>
        <dbReference type="ARBA" id="ARBA00022692"/>
    </source>
</evidence>
<feature type="transmembrane region" description="Helical" evidence="8">
    <location>
        <begin position="287"/>
        <end position="304"/>
    </location>
</feature>
<feature type="transmembrane region" description="Helical" evidence="8">
    <location>
        <begin position="41"/>
        <end position="60"/>
    </location>
</feature>
<feature type="transmembrane region" description="Helical" evidence="8">
    <location>
        <begin position="117"/>
        <end position="135"/>
    </location>
</feature>
<dbReference type="GO" id="GO:0022857">
    <property type="term" value="F:transmembrane transporter activity"/>
    <property type="evidence" value="ECO:0007669"/>
    <property type="project" value="InterPro"/>
</dbReference>
<evidence type="ECO:0000256" key="4">
    <source>
        <dbReference type="ARBA" id="ARBA00022519"/>
    </source>
</evidence>
<feature type="transmembrane region" description="Helical" evidence="8">
    <location>
        <begin position="239"/>
        <end position="255"/>
    </location>
</feature>
<evidence type="ECO:0000256" key="2">
    <source>
        <dbReference type="ARBA" id="ARBA00022448"/>
    </source>
</evidence>
<evidence type="ECO:0000256" key="3">
    <source>
        <dbReference type="ARBA" id="ARBA00022475"/>
    </source>
</evidence>
<dbReference type="PANTHER" id="PTHR32196:SF21">
    <property type="entry name" value="ABC TRANSPORTER PERMEASE PROTEIN YPHD-RELATED"/>
    <property type="match status" value="1"/>
</dbReference>
<organism evidence="9 10">
    <name type="scientific">Halanaerobium polyolivorans</name>
    <dbReference type="NCBI Taxonomy" id="2886943"/>
    <lineage>
        <taxon>Bacteria</taxon>
        <taxon>Bacillati</taxon>
        <taxon>Bacillota</taxon>
        <taxon>Clostridia</taxon>
        <taxon>Halanaerobiales</taxon>
        <taxon>Halanaerobiaceae</taxon>
        <taxon>Halanaerobium</taxon>
    </lineage>
</organism>
<feature type="transmembrane region" description="Helical" evidence="8">
    <location>
        <begin position="91"/>
        <end position="110"/>
    </location>
</feature>
<feature type="transmembrane region" description="Helical" evidence="8">
    <location>
        <begin position="67"/>
        <end position="85"/>
    </location>
</feature>
<feature type="transmembrane region" description="Helical" evidence="8">
    <location>
        <begin position="207"/>
        <end position="227"/>
    </location>
</feature>
<keyword evidence="2" id="KW-0813">Transport</keyword>
<dbReference type="InterPro" id="IPR001851">
    <property type="entry name" value="ABC_transp_permease"/>
</dbReference>
<keyword evidence="4" id="KW-0997">Cell inner membrane</keyword>
<evidence type="ECO:0000313" key="10">
    <source>
        <dbReference type="Proteomes" id="UP001199296"/>
    </source>
</evidence>
<sequence length="312" mass="33550">MKKQITDFIKKQSIWFILLLSLIFFGTMQANFLTLRNFQNIFLQISINGLMAIGMTYLMINGEIDLSVGMIYALCAAVVIGFQPLGIIPSVLAALATGMVIGAINGIFVAKAEINSFIVTLGAMIGVRGLLFVYTGERAILGTDLRFTYLASTRIGGVFPLPALIFLVFLAIGEYFLRNTSHGRNAYAIGGNQDAAEKAGIAVKKHLIINFVLSGAMAATAGIIAASRMNTATPTLGRMNHLWVIIAVVLGGTDLKGGYGNLVRTLGGIFVIGILDNGLNLMGVHTFYNMLFMGSILILVIFIGKKFEPLKS</sequence>
<name>A0AAW4X1W2_9FIRM</name>
<dbReference type="AlphaFoldDB" id="A0AAW4X1W2"/>
<keyword evidence="6 8" id="KW-1133">Transmembrane helix</keyword>
<dbReference type="PANTHER" id="PTHR32196">
    <property type="entry name" value="ABC TRANSPORTER PERMEASE PROTEIN YPHD-RELATED-RELATED"/>
    <property type="match status" value="1"/>
</dbReference>
<evidence type="ECO:0000256" key="6">
    <source>
        <dbReference type="ARBA" id="ARBA00022989"/>
    </source>
</evidence>
<keyword evidence="7 8" id="KW-0472">Membrane</keyword>
<evidence type="ECO:0000256" key="8">
    <source>
        <dbReference type="SAM" id="Phobius"/>
    </source>
</evidence>
<evidence type="ECO:0000256" key="1">
    <source>
        <dbReference type="ARBA" id="ARBA00004651"/>
    </source>
</evidence>
<protein>
    <submittedName>
        <fullName evidence="9">ABC transporter permease</fullName>
    </submittedName>
</protein>
<feature type="transmembrane region" description="Helical" evidence="8">
    <location>
        <begin position="12"/>
        <end position="35"/>
    </location>
</feature>
<reference evidence="9 10" key="1">
    <citation type="submission" date="2021-10" db="EMBL/GenBank/DDBJ databases">
        <authorList>
            <person name="Grouzdev D.S."/>
            <person name="Pantiukh K.S."/>
            <person name="Krutkina M.S."/>
        </authorList>
    </citation>
    <scope>NUCLEOTIDE SEQUENCE [LARGE SCALE GENOMIC DNA]</scope>
    <source>
        <strain evidence="9 10">Z-7514</strain>
    </source>
</reference>
<keyword evidence="10" id="KW-1185">Reference proteome</keyword>